<dbReference type="Proteomes" id="UP000639772">
    <property type="component" value="Chromosome 12"/>
</dbReference>
<sequence>MATASTSSPSPWAATLSTTSMTAFLIQDYGSFVTVPRSGTEFPADATTEIPLRIAWKAPMAIPSSK</sequence>
<name>A0A835PUE9_VANPL</name>
<organism evidence="1 2">
    <name type="scientific">Vanilla planifolia</name>
    <name type="common">Vanilla</name>
    <dbReference type="NCBI Taxonomy" id="51239"/>
    <lineage>
        <taxon>Eukaryota</taxon>
        <taxon>Viridiplantae</taxon>
        <taxon>Streptophyta</taxon>
        <taxon>Embryophyta</taxon>
        <taxon>Tracheophyta</taxon>
        <taxon>Spermatophyta</taxon>
        <taxon>Magnoliopsida</taxon>
        <taxon>Liliopsida</taxon>
        <taxon>Asparagales</taxon>
        <taxon>Orchidaceae</taxon>
        <taxon>Vanilloideae</taxon>
        <taxon>Vanilleae</taxon>
        <taxon>Vanilla</taxon>
    </lineage>
</organism>
<accession>A0A835PUE9</accession>
<evidence type="ECO:0000313" key="1">
    <source>
        <dbReference type="EMBL" id="KAG0458611.1"/>
    </source>
</evidence>
<comment type="caution">
    <text evidence="1">The sequence shown here is derived from an EMBL/GenBank/DDBJ whole genome shotgun (WGS) entry which is preliminary data.</text>
</comment>
<proteinExistence type="predicted"/>
<evidence type="ECO:0000313" key="2">
    <source>
        <dbReference type="Proteomes" id="UP000639772"/>
    </source>
</evidence>
<dbReference type="EMBL" id="JADCNM010000012">
    <property type="protein sequence ID" value="KAG0458611.1"/>
    <property type="molecule type" value="Genomic_DNA"/>
</dbReference>
<gene>
    <name evidence="1" type="ORF">HPP92_021739</name>
</gene>
<reference evidence="1 2" key="1">
    <citation type="journal article" date="2020" name="Nat. Food">
        <title>A phased Vanilla planifolia genome enables genetic improvement of flavour and production.</title>
        <authorList>
            <person name="Hasing T."/>
            <person name="Tang H."/>
            <person name="Brym M."/>
            <person name="Khazi F."/>
            <person name="Huang T."/>
            <person name="Chambers A.H."/>
        </authorList>
    </citation>
    <scope>NUCLEOTIDE SEQUENCE [LARGE SCALE GENOMIC DNA]</scope>
    <source>
        <tissue evidence="1">Leaf</tissue>
    </source>
</reference>
<dbReference type="AlphaFoldDB" id="A0A835PUE9"/>
<protein>
    <submittedName>
        <fullName evidence="1">Uncharacterized protein</fullName>
    </submittedName>
</protein>